<gene>
    <name evidence="1" type="ORF">ACFOW8_20215</name>
</gene>
<evidence type="ECO:0000313" key="2">
    <source>
        <dbReference type="Proteomes" id="UP001595767"/>
    </source>
</evidence>
<dbReference type="EMBL" id="JBHSBA010000014">
    <property type="protein sequence ID" value="MFC4127259.1"/>
    <property type="molecule type" value="Genomic_DNA"/>
</dbReference>
<organism evidence="1 2">
    <name type="scientific">Nocardia rhizosphaerae</name>
    <dbReference type="NCBI Taxonomy" id="1691571"/>
    <lineage>
        <taxon>Bacteria</taxon>
        <taxon>Bacillati</taxon>
        <taxon>Actinomycetota</taxon>
        <taxon>Actinomycetes</taxon>
        <taxon>Mycobacteriales</taxon>
        <taxon>Nocardiaceae</taxon>
        <taxon>Nocardia</taxon>
    </lineage>
</organism>
<sequence length="62" mass="6686">MLEPGRRYRFTACSDGVRAVAGRTWVTRRPGTPELTGVFRTAPAAARQAAAHHRAGQRPALG</sequence>
<keyword evidence="2" id="KW-1185">Reference proteome</keyword>
<proteinExistence type="predicted"/>
<dbReference type="Proteomes" id="UP001595767">
    <property type="component" value="Unassembled WGS sequence"/>
</dbReference>
<reference evidence="2" key="1">
    <citation type="journal article" date="2019" name="Int. J. Syst. Evol. Microbiol.">
        <title>The Global Catalogue of Microorganisms (GCM) 10K type strain sequencing project: providing services to taxonomists for standard genome sequencing and annotation.</title>
        <authorList>
            <consortium name="The Broad Institute Genomics Platform"/>
            <consortium name="The Broad Institute Genome Sequencing Center for Infectious Disease"/>
            <person name="Wu L."/>
            <person name="Ma J."/>
        </authorList>
    </citation>
    <scope>NUCLEOTIDE SEQUENCE [LARGE SCALE GENOMIC DNA]</scope>
    <source>
        <strain evidence="2">CGMCC 4.7204</strain>
    </source>
</reference>
<protein>
    <recommendedName>
        <fullName evidence="3">DUF2188 domain-containing protein</fullName>
    </recommendedName>
</protein>
<evidence type="ECO:0008006" key="3">
    <source>
        <dbReference type="Google" id="ProtNLM"/>
    </source>
</evidence>
<name>A0ABV8LAC0_9NOCA</name>
<evidence type="ECO:0000313" key="1">
    <source>
        <dbReference type="EMBL" id="MFC4127259.1"/>
    </source>
</evidence>
<comment type="caution">
    <text evidence="1">The sequence shown here is derived from an EMBL/GenBank/DDBJ whole genome shotgun (WGS) entry which is preliminary data.</text>
</comment>
<accession>A0ABV8LAC0</accession>